<evidence type="ECO:0000256" key="1">
    <source>
        <dbReference type="ARBA" id="ARBA00009199"/>
    </source>
</evidence>
<feature type="compositionally biased region" description="Polar residues" evidence="2">
    <location>
        <begin position="598"/>
        <end position="612"/>
    </location>
</feature>
<dbReference type="PROSITE" id="PS00571">
    <property type="entry name" value="AMIDASES"/>
    <property type="match status" value="1"/>
</dbReference>
<dbReference type="PANTHER" id="PTHR43372:SF4">
    <property type="entry name" value="FATTY-ACID AMIDE HYDROLASE 2"/>
    <property type="match status" value="1"/>
</dbReference>
<dbReference type="InterPro" id="IPR052739">
    <property type="entry name" value="FAAH2"/>
</dbReference>
<dbReference type="InterPro" id="IPR036928">
    <property type="entry name" value="AS_sf"/>
</dbReference>
<dbReference type="AlphaFoldDB" id="A0A7S3JW98"/>
<dbReference type="InterPro" id="IPR023631">
    <property type="entry name" value="Amidase_dom"/>
</dbReference>
<sequence length="642" mass="70463">MGENNEATPPLVVNLEDVVDKGMRRALDDSLTTRKRRRKEKHASVYFPLAETKEIEIDLAAAPARHVLHLLKRDIINGEKLVTICRARRDIVDAEIHAVPIFWYEECLANILENSQKKEHISQYLHGLPILIKGSMQFQGAPIFDGFYKNGKIAQKSSAIVQQMQLLGASILGMTNVPEFATGGHTFNNVYPTTVNPYDIRRTVGGSSGGAAAALASRQCWLALGSDLGGSLRVPAAFCGIVGMRPSPGRICRDPPLSNGGKTKRFDLHSIDGPMARSVLDLALAFDCLSQPILSDGLAPGWEGLDEDNAQIIGPQGHTLQLPLPGKTGPPCPLYTWASLAWSGSQKRQACRVAVSALGSSVRSDIMELITDAARLISLEDSPQFVSEPWPLAIAESCFNTLRANSFAQKYKHSDLLNELKPEIVWNATKATQGIDVQKAWHNNKHIIAPAVYEFFLTTDILATPCTIDLPFHKDIRYPTEAIYGNGTTVYEDYMQWLKPCYIVSVTECPAIVLPCGTLDDGLPVGIQLIAKPGDDAILIYMAASLETQLDLDFRLGIEKPRTGSRPLPRVGPTSAQEALEHHAKRKPYETPPPYIQRQLQHHTSAVSTRNSDPGKINHPLPIAQPEARGGSHLRPKFDQQS</sequence>
<dbReference type="Gene3D" id="3.90.1300.10">
    <property type="entry name" value="Amidase signature (AS) domain"/>
    <property type="match status" value="1"/>
</dbReference>
<organism evidence="4">
    <name type="scientific">Aureoumbra lagunensis</name>
    <dbReference type="NCBI Taxonomy" id="44058"/>
    <lineage>
        <taxon>Eukaryota</taxon>
        <taxon>Sar</taxon>
        <taxon>Stramenopiles</taxon>
        <taxon>Ochrophyta</taxon>
        <taxon>Pelagophyceae</taxon>
        <taxon>Pelagomonadales</taxon>
        <taxon>Aureoumbra</taxon>
    </lineage>
</organism>
<dbReference type="SUPFAM" id="SSF75304">
    <property type="entry name" value="Amidase signature (AS) enzymes"/>
    <property type="match status" value="1"/>
</dbReference>
<protein>
    <recommendedName>
        <fullName evidence="3">Amidase domain-containing protein</fullName>
    </recommendedName>
</protein>
<accession>A0A7S3JW98</accession>
<dbReference type="GO" id="GO:0012505">
    <property type="term" value="C:endomembrane system"/>
    <property type="evidence" value="ECO:0007669"/>
    <property type="project" value="TreeGrafter"/>
</dbReference>
<reference evidence="4" key="1">
    <citation type="submission" date="2021-01" db="EMBL/GenBank/DDBJ databases">
        <authorList>
            <person name="Corre E."/>
            <person name="Pelletier E."/>
            <person name="Niang G."/>
            <person name="Scheremetjew M."/>
            <person name="Finn R."/>
            <person name="Kale V."/>
            <person name="Holt S."/>
            <person name="Cochrane G."/>
            <person name="Meng A."/>
            <person name="Brown T."/>
            <person name="Cohen L."/>
        </authorList>
    </citation>
    <scope>NUCLEOTIDE SEQUENCE</scope>
    <source>
        <strain evidence="4">CCMP1510</strain>
    </source>
</reference>
<evidence type="ECO:0000313" key="4">
    <source>
        <dbReference type="EMBL" id="CAE0367035.1"/>
    </source>
</evidence>
<evidence type="ECO:0000259" key="3">
    <source>
        <dbReference type="Pfam" id="PF01425"/>
    </source>
</evidence>
<dbReference type="InterPro" id="IPR020556">
    <property type="entry name" value="Amidase_CS"/>
</dbReference>
<name>A0A7S3JW98_9STRA</name>
<proteinExistence type="inferred from homology"/>
<evidence type="ECO:0000256" key="2">
    <source>
        <dbReference type="SAM" id="MobiDB-lite"/>
    </source>
</evidence>
<dbReference type="EMBL" id="HBIJ01011367">
    <property type="protein sequence ID" value="CAE0367035.1"/>
    <property type="molecule type" value="Transcribed_RNA"/>
</dbReference>
<feature type="region of interest" description="Disordered" evidence="2">
    <location>
        <begin position="561"/>
        <end position="642"/>
    </location>
</feature>
<feature type="domain" description="Amidase" evidence="3">
    <location>
        <begin position="82"/>
        <end position="293"/>
    </location>
</feature>
<dbReference type="PANTHER" id="PTHR43372">
    <property type="entry name" value="FATTY-ACID AMIDE HYDROLASE"/>
    <property type="match status" value="1"/>
</dbReference>
<dbReference type="Pfam" id="PF01425">
    <property type="entry name" value="Amidase"/>
    <property type="match status" value="2"/>
</dbReference>
<gene>
    <name evidence="4" type="ORF">ALAG00032_LOCUS7783</name>
</gene>
<feature type="domain" description="Amidase" evidence="3">
    <location>
        <begin position="404"/>
        <end position="538"/>
    </location>
</feature>
<comment type="similarity">
    <text evidence="1">Belongs to the amidase family.</text>
</comment>